<feature type="domain" description="Transcription regulator AsnC/Lrp ligand binding" evidence="1">
    <location>
        <begin position="12"/>
        <end position="82"/>
    </location>
</feature>
<organism evidence="2 3">
    <name type="scientific">Tepidiforma thermophila (strain KCTC 52669 / CGMCC 1.13589 / G233)</name>
    <dbReference type="NCBI Taxonomy" id="2761530"/>
    <lineage>
        <taxon>Bacteria</taxon>
        <taxon>Bacillati</taxon>
        <taxon>Chloroflexota</taxon>
        <taxon>Tepidiformia</taxon>
        <taxon>Tepidiformales</taxon>
        <taxon>Tepidiformaceae</taxon>
        <taxon>Tepidiforma</taxon>
    </lineage>
</organism>
<dbReference type="EMBL" id="PDJQ01000001">
    <property type="protein sequence ID" value="PFG72814.1"/>
    <property type="molecule type" value="Genomic_DNA"/>
</dbReference>
<evidence type="ECO:0000259" key="1">
    <source>
        <dbReference type="Pfam" id="PF01037"/>
    </source>
</evidence>
<evidence type="ECO:0000313" key="3">
    <source>
        <dbReference type="Proteomes" id="UP000223071"/>
    </source>
</evidence>
<sequence length="87" mass="9808">MPYTPSMRAVFVMIKTDPGHTTAVANRVAEVPSFSECYSITGQYDLLAKLYVDDIDSIGRVIERDIHAIPHVRETYTILTFEAFGVR</sequence>
<name>A0A2A9HA60_TEPT2</name>
<dbReference type="InterPro" id="IPR019887">
    <property type="entry name" value="Tscrpt_reg_AsnC/Lrp_C"/>
</dbReference>
<dbReference type="AlphaFoldDB" id="A0A2A9HA60"/>
<dbReference type="Pfam" id="PF01037">
    <property type="entry name" value="AsnC_trans_reg"/>
    <property type="match status" value="1"/>
</dbReference>
<evidence type="ECO:0000313" key="2">
    <source>
        <dbReference type="EMBL" id="PFG72814.1"/>
    </source>
</evidence>
<dbReference type="Gene3D" id="3.30.70.920">
    <property type="match status" value="1"/>
</dbReference>
<keyword evidence="3" id="KW-1185">Reference proteome</keyword>
<gene>
    <name evidence="2" type="ORF">A9A59_0005</name>
</gene>
<proteinExistence type="predicted"/>
<comment type="caution">
    <text evidence="2">The sequence shown here is derived from an EMBL/GenBank/DDBJ whole genome shotgun (WGS) entry which is preliminary data.</text>
</comment>
<accession>A0A2A9HA60</accession>
<dbReference type="SUPFAM" id="SSF54909">
    <property type="entry name" value="Dimeric alpha+beta barrel"/>
    <property type="match status" value="1"/>
</dbReference>
<protein>
    <submittedName>
        <fullName evidence="2">AsnC-like helix-turn-helix protein</fullName>
    </submittedName>
</protein>
<dbReference type="Proteomes" id="UP000223071">
    <property type="component" value="Unassembled WGS sequence"/>
</dbReference>
<reference evidence="2 3" key="1">
    <citation type="submission" date="2017-09" db="EMBL/GenBank/DDBJ databases">
        <title>Sequencing the genomes of two abundant thermophiles in Great Basin hot springs: Thermocrinis jamiesonii and novel Chloroflexi Thermoflexus hugenholtzii.</title>
        <authorList>
            <person name="Hedlund B."/>
        </authorList>
    </citation>
    <scope>NUCLEOTIDE SEQUENCE [LARGE SCALE GENOMIC DNA]</scope>
    <source>
        <strain evidence="2 3">G233</strain>
    </source>
</reference>
<dbReference type="InterPro" id="IPR011008">
    <property type="entry name" value="Dimeric_a/b-barrel"/>
</dbReference>